<dbReference type="InterPro" id="IPR038109">
    <property type="entry name" value="DNA_bind_recomb_sf"/>
</dbReference>
<dbReference type="Proteomes" id="UP000195880">
    <property type="component" value="Chromosome"/>
</dbReference>
<dbReference type="InterPro" id="IPR050639">
    <property type="entry name" value="SSR_resolvase"/>
</dbReference>
<dbReference type="CDD" id="cd00338">
    <property type="entry name" value="Ser_Recombinase"/>
    <property type="match status" value="1"/>
</dbReference>
<protein>
    <recommendedName>
        <fullName evidence="1">Resolvase/invertase-type recombinase catalytic domain-containing protein</fullName>
    </recommendedName>
</protein>
<dbReference type="Gene3D" id="3.90.1750.20">
    <property type="entry name" value="Putative Large Serine Recombinase, Chain B, Domain 2"/>
    <property type="match status" value="1"/>
</dbReference>
<keyword evidence="3" id="KW-1185">Reference proteome</keyword>
<dbReference type="GO" id="GO:0000150">
    <property type="term" value="F:DNA strand exchange activity"/>
    <property type="evidence" value="ECO:0007669"/>
    <property type="project" value="InterPro"/>
</dbReference>
<dbReference type="PANTHER" id="PTHR30461:SF23">
    <property type="entry name" value="DNA RECOMBINASE-RELATED"/>
    <property type="match status" value="1"/>
</dbReference>
<dbReference type="SMART" id="SM00857">
    <property type="entry name" value="Resolvase"/>
    <property type="match status" value="1"/>
</dbReference>
<proteinExistence type="predicted"/>
<sequence length="560" mass="62842">MNLESLKGLRGGLYARKSAYRGKTKSQGRSVREQLDAGQADADRFGVPIVKEFVDDDRSASIYRAREREEFESMIEWINKKRLDIVFAWASTRLQRDLAVYARLRDACAANGVLWCYGGKVYDLTNKDDRLQTGLHALLGENEVEEMRNNVLRTLRANAANGRPHGQEGYGYRRVYDPRTRALLKIEVEPAEAKIIGELCKRVAAGDAYSVIARDFNLRGVAPPARQWRKEHIGRLAVWRDDLPENVLIHPEWVQRIKDHAHLQAEVQQRLKEGEEELSVSQDFNERQEPLLLARWHAATIVDYASHPRYIGVRTHHGKATAEGVWPKIVKKSTHARCLAIIKERKRKPHNSRPGRAVNWLSGSMVCDVCSVAVGSGRNASGPYYRCMQPKVEGKYGGKGYHVSATTGPIDEFVEEKLFEWLSSPQFVEAYTKGDDELMKQAAEADAEVTLLRGRLQEFRESAIDGKTSAETLAVVEAGLLPKIEEAEKVAKSLKAPSLVRDLVAATPEEVATAWAEVPMAQRRLVAETLLDIRLRKAPRGGHMPVEDHVVVTPRLPAAA</sequence>
<evidence type="ECO:0000313" key="3">
    <source>
        <dbReference type="Proteomes" id="UP000195880"/>
    </source>
</evidence>
<dbReference type="RefSeq" id="WP_087885439.1">
    <property type="nucleotide sequence ID" value="NZ_CP021748.1"/>
</dbReference>
<dbReference type="InterPro" id="IPR036162">
    <property type="entry name" value="Resolvase-like_N_sf"/>
</dbReference>
<reference evidence="2 3" key="1">
    <citation type="submission" date="2017-05" db="EMBL/GenBank/DDBJ databases">
        <title>Streptomyces alboflavus Genome sequencing and assembly.</title>
        <authorList>
            <person name="Wang Y."/>
            <person name="Du B."/>
            <person name="Ding Y."/>
            <person name="Liu H."/>
            <person name="Hou Q."/>
            <person name="Liu K."/>
            <person name="Wang C."/>
            <person name="Yao L."/>
        </authorList>
    </citation>
    <scope>NUCLEOTIDE SEQUENCE [LARGE SCALE GENOMIC DNA]</scope>
    <source>
        <strain evidence="2 3">MDJK44</strain>
    </source>
</reference>
<dbReference type="AlphaFoldDB" id="A0A1Z1WH58"/>
<evidence type="ECO:0000313" key="2">
    <source>
        <dbReference type="EMBL" id="ARX85662.1"/>
    </source>
</evidence>
<feature type="domain" description="Resolvase/invertase-type recombinase catalytic" evidence="1">
    <location>
        <begin position="11"/>
        <end position="164"/>
    </location>
</feature>
<dbReference type="PANTHER" id="PTHR30461">
    <property type="entry name" value="DNA-INVERTASE FROM LAMBDOID PROPHAGE"/>
    <property type="match status" value="1"/>
</dbReference>
<organism evidence="2 3">
    <name type="scientific">Streptomyces alboflavus</name>
    <dbReference type="NCBI Taxonomy" id="67267"/>
    <lineage>
        <taxon>Bacteria</taxon>
        <taxon>Bacillati</taxon>
        <taxon>Actinomycetota</taxon>
        <taxon>Actinomycetes</taxon>
        <taxon>Kitasatosporales</taxon>
        <taxon>Streptomycetaceae</taxon>
        <taxon>Streptomyces</taxon>
    </lineage>
</organism>
<dbReference type="EMBL" id="CP021748">
    <property type="protein sequence ID" value="ARX85662.1"/>
    <property type="molecule type" value="Genomic_DNA"/>
</dbReference>
<dbReference type="Gene3D" id="3.40.50.1390">
    <property type="entry name" value="Resolvase, N-terminal catalytic domain"/>
    <property type="match status" value="1"/>
</dbReference>
<dbReference type="OrthoDB" id="4500247at2"/>
<name>A0A1Z1WH58_9ACTN</name>
<gene>
    <name evidence="2" type="ORF">SMD44_05126</name>
</gene>
<dbReference type="InterPro" id="IPR006119">
    <property type="entry name" value="Resolv_N"/>
</dbReference>
<dbReference type="GO" id="GO:0003677">
    <property type="term" value="F:DNA binding"/>
    <property type="evidence" value="ECO:0007669"/>
    <property type="project" value="InterPro"/>
</dbReference>
<dbReference type="SUPFAM" id="SSF53041">
    <property type="entry name" value="Resolvase-like"/>
    <property type="match status" value="1"/>
</dbReference>
<dbReference type="Pfam" id="PF00239">
    <property type="entry name" value="Resolvase"/>
    <property type="match status" value="1"/>
</dbReference>
<accession>A0A1Z1WH58</accession>
<dbReference type="KEGG" id="salf:SMD44_05126"/>
<evidence type="ECO:0000259" key="1">
    <source>
        <dbReference type="SMART" id="SM00857"/>
    </source>
</evidence>